<evidence type="ECO:0000313" key="7">
    <source>
        <dbReference type="EMBL" id="RYC51971.1"/>
    </source>
</evidence>
<dbReference type="InterPro" id="IPR029044">
    <property type="entry name" value="Nucleotide-diphossugar_trans"/>
</dbReference>
<evidence type="ECO:0000256" key="5">
    <source>
        <dbReference type="ARBA" id="ARBA00023136"/>
    </source>
</evidence>
<dbReference type="Pfam" id="PF00535">
    <property type="entry name" value="Glycos_transf_2"/>
    <property type="match status" value="1"/>
</dbReference>
<reference evidence="7 8" key="1">
    <citation type="submission" date="2014-04" db="EMBL/GenBank/DDBJ databases">
        <title>Whole genome of Muricauda olearia.</title>
        <authorList>
            <person name="Zhang X.-H."/>
            <person name="Tang K."/>
        </authorList>
    </citation>
    <scope>NUCLEOTIDE SEQUENCE [LARGE SCALE GENOMIC DNA]</scope>
    <source>
        <strain evidence="7 8">Th120</strain>
    </source>
</reference>
<dbReference type="RefSeq" id="WP_129653523.1">
    <property type="nucleotide sequence ID" value="NZ_ML142908.1"/>
</dbReference>
<organism evidence="7 8">
    <name type="scientific">Flagellimonas olearia</name>
    <dbReference type="NCBI Taxonomy" id="552546"/>
    <lineage>
        <taxon>Bacteria</taxon>
        <taxon>Pseudomonadati</taxon>
        <taxon>Bacteroidota</taxon>
        <taxon>Flavobacteriia</taxon>
        <taxon>Flavobacteriales</taxon>
        <taxon>Flavobacteriaceae</taxon>
        <taxon>Flagellimonas</taxon>
    </lineage>
</organism>
<gene>
    <name evidence="7" type="ORF">DN53_08800</name>
</gene>
<evidence type="ECO:0000256" key="4">
    <source>
        <dbReference type="ARBA" id="ARBA00022679"/>
    </source>
</evidence>
<keyword evidence="2" id="KW-1003">Cell membrane</keyword>
<evidence type="ECO:0000256" key="3">
    <source>
        <dbReference type="ARBA" id="ARBA00022676"/>
    </source>
</evidence>
<keyword evidence="4 7" id="KW-0808">Transferase</keyword>
<dbReference type="Proteomes" id="UP000290261">
    <property type="component" value="Unassembled WGS sequence"/>
</dbReference>
<dbReference type="PANTHER" id="PTHR43646">
    <property type="entry name" value="GLYCOSYLTRANSFERASE"/>
    <property type="match status" value="1"/>
</dbReference>
<dbReference type="CDD" id="cd02522">
    <property type="entry name" value="GT_2_like_a"/>
    <property type="match status" value="1"/>
</dbReference>
<evidence type="ECO:0000259" key="6">
    <source>
        <dbReference type="Pfam" id="PF00535"/>
    </source>
</evidence>
<evidence type="ECO:0000256" key="1">
    <source>
        <dbReference type="ARBA" id="ARBA00004236"/>
    </source>
</evidence>
<dbReference type="GO" id="GO:0005886">
    <property type="term" value="C:plasma membrane"/>
    <property type="evidence" value="ECO:0007669"/>
    <property type="project" value="UniProtKB-SubCell"/>
</dbReference>
<feature type="domain" description="Glycosyltransferase 2-like" evidence="6">
    <location>
        <begin position="9"/>
        <end position="118"/>
    </location>
</feature>
<dbReference type="AlphaFoldDB" id="A0A444VMF5"/>
<keyword evidence="5" id="KW-0472">Membrane</keyword>
<sequence>MPVKPLSISIIIPVLNEERHLGALLQFIRQSSSPDLVREIICVDGGSSDHTVDIAKKHGARVVHSEKGRAKQMNLGAQHAQSDVLYFLHADTFPPKDFDQLILNAIKNGHKTGCFRMKFDTQNPFLQCCAWFSRINHILCRGGDQSLFIKSSLFEKMGGFNETYTIYEDTELIQRLYRHTRFQVLPHDVVTSARKYNEVGWLRLQFHFAMIHLKHFTGAGPEELYRYYTEHITTKVHSSISKSA</sequence>
<dbReference type="GO" id="GO:0016757">
    <property type="term" value="F:glycosyltransferase activity"/>
    <property type="evidence" value="ECO:0007669"/>
    <property type="project" value="UniProtKB-KW"/>
</dbReference>
<dbReference type="PANTHER" id="PTHR43646:SF2">
    <property type="entry name" value="GLYCOSYLTRANSFERASE 2-LIKE DOMAIN-CONTAINING PROTEIN"/>
    <property type="match status" value="1"/>
</dbReference>
<dbReference type="InterPro" id="IPR026461">
    <property type="entry name" value="Trfase_2_rSAM/seldom_assoc"/>
</dbReference>
<evidence type="ECO:0000313" key="8">
    <source>
        <dbReference type="Proteomes" id="UP000290261"/>
    </source>
</evidence>
<comment type="subcellular location">
    <subcellularLocation>
        <location evidence="1">Cell membrane</location>
    </subcellularLocation>
</comment>
<proteinExistence type="predicted"/>
<keyword evidence="8" id="KW-1185">Reference proteome</keyword>
<evidence type="ECO:0000256" key="2">
    <source>
        <dbReference type="ARBA" id="ARBA00022475"/>
    </source>
</evidence>
<dbReference type="EMBL" id="JJMP01000003">
    <property type="protein sequence ID" value="RYC51971.1"/>
    <property type="molecule type" value="Genomic_DNA"/>
</dbReference>
<name>A0A444VMF5_9FLAO</name>
<protein>
    <submittedName>
        <fullName evidence="7">Glycosyl transferase family 2</fullName>
    </submittedName>
</protein>
<dbReference type="Gene3D" id="3.90.550.10">
    <property type="entry name" value="Spore Coat Polysaccharide Biosynthesis Protein SpsA, Chain A"/>
    <property type="match status" value="1"/>
</dbReference>
<dbReference type="InterPro" id="IPR001173">
    <property type="entry name" value="Glyco_trans_2-like"/>
</dbReference>
<dbReference type="SUPFAM" id="SSF53448">
    <property type="entry name" value="Nucleotide-diphospho-sugar transferases"/>
    <property type="match status" value="1"/>
</dbReference>
<dbReference type="NCBIfam" id="TIGR04283">
    <property type="entry name" value="glyco_like_mftF"/>
    <property type="match status" value="1"/>
</dbReference>
<keyword evidence="3" id="KW-0328">Glycosyltransferase</keyword>
<accession>A0A444VMF5</accession>
<comment type="caution">
    <text evidence="7">The sequence shown here is derived from an EMBL/GenBank/DDBJ whole genome shotgun (WGS) entry which is preliminary data.</text>
</comment>